<feature type="domain" description="Release factor glutamine methyltransferase N-terminal" evidence="7">
    <location>
        <begin position="8"/>
        <end position="75"/>
    </location>
</feature>
<protein>
    <recommendedName>
        <fullName evidence="5">Release factor glutamine methyltransferase</fullName>
        <shortName evidence="5">RF MTase</shortName>
        <ecNumber evidence="5">2.1.1.297</ecNumber>
    </recommendedName>
    <alternativeName>
        <fullName evidence="5">N5-glutamine methyltransferase PrmC</fullName>
    </alternativeName>
    <alternativeName>
        <fullName evidence="5">Protein-(glutamine-N5) MTase PrmC</fullName>
    </alternativeName>
    <alternativeName>
        <fullName evidence="5">Protein-glutamine N-methyltransferase PrmC</fullName>
    </alternativeName>
</protein>
<dbReference type="RefSeq" id="WP_145347394.1">
    <property type="nucleotide sequence ID" value="NZ_SMLY01000064.1"/>
</dbReference>
<dbReference type="InterPro" id="IPR050320">
    <property type="entry name" value="N5-glutamine_MTase"/>
</dbReference>
<dbReference type="InterPro" id="IPR004556">
    <property type="entry name" value="HemK-like"/>
</dbReference>
<comment type="function">
    <text evidence="5">Methylates the class 1 translation termination release factors RF1/PrfA and RF2/PrfB on the glutamine residue of the universally conserved GGQ motif.</text>
</comment>
<name>A0A562SEW7_9HYPH</name>
<dbReference type="PANTHER" id="PTHR18895:SF74">
    <property type="entry name" value="MTRF1L RELEASE FACTOR GLUTAMINE METHYLTRANSFERASE"/>
    <property type="match status" value="1"/>
</dbReference>
<dbReference type="Gene3D" id="1.10.8.10">
    <property type="entry name" value="DNA helicase RuvA subunit, C-terminal domain"/>
    <property type="match status" value="1"/>
</dbReference>
<evidence type="ECO:0000256" key="2">
    <source>
        <dbReference type="ARBA" id="ARBA00022679"/>
    </source>
</evidence>
<feature type="binding site" evidence="5">
    <location>
        <position position="172"/>
    </location>
    <ligand>
        <name>S-adenosyl-L-methionine</name>
        <dbReference type="ChEBI" id="CHEBI:59789"/>
    </ligand>
</feature>
<dbReference type="SUPFAM" id="SSF53335">
    <property type="entry name" value="S-adenosyl-L-methionine-dependent methyltransferases"/>
    <property type="match status" value="1"/>
</dbReference>
<dbReference type="GO" id="GO:0032259">
    <property type="term" value="P:methylation"/>
    <property type="evidence" value="ECO:0007669"/>
    <property type="project" value="UniProtKB-KW"/>
</dbReference>
<dbReference type="GO" id="GO:0003676">
    <property type="term" value="F:nucleic acid binding"/>
    <property type="evidence" value="ECO:0007669"/>
    <property type="project" value="InterPro"/>
</dbReference>
<evidence type="ECO:0000259" key="7">
    <source>
        <dbReference type="Pfam" id="PF17827"/>
    </source>
</evidence>
<sequence>MHVGPLYRTLRDRFRKAGLATPELDARILVGYAAGIPPSNVVICEDLVATGEVRRRALAYSEARLEGWPVGRILGMREFYGLEFRLNDATLEPRPDTEILVDVILERSPTNRGFRFVDVGTGTGAIAIALLNERPAWIGVATDISEQALICAKHNAQRHMVHDRLLVARSDFCSAVSQGLDCLVSNPPYIRTNVVNELDPEVRKFDPVAALDGGADGLDAYRAILAHSARVLRKNGRVAFEIGFDQEAAVAHLLREASFLDVETIYDLAGKPRVITGLIAK</sequence>
<keyword evidence="3 5" id="KW-0949">S-adenosyl-L-methionine</keyword>
<dbReference type="NCBIfam" id="TIGR00536">
    <property type="entry name" value="hemK_fam"/>
    <property type="match status" value="1"/>
</dbReference>
<evidence type="ECO:0000256" key="1">
    <source>
        <dbReference type="ARBA" id="ARBA00022603"/>
    </source>
</evidence>
<dbReference type="OrthoDB" id="9800643at2"/>
<keyword evidence="1 5" id="KW-0489">Methyltransferase</keyword>
<feature type="domain" description="Methyltransferase small" evidence="6">
    <location>
        <begin position="104"/>
        <end position="191"/>
    </location>
</feature>
<dbReference type="InterPro" id="IPR019874">
    <property type="entry name" value="RF_methyltr_PrmC"/>
</dbReference>
<dbReference type="Proteomes" id="UP000320593">
    <property type="component" value="Unassembled WGS sequence"/>
</dbReference>
<feature type="binding site" evidence="5">
    <location>
        <position position="186"/>
    </location>
    <ligand>
        <name>S-adenosyl-L-methionine</name>
        <dbReference type="ChEBI" id="CHEBI:59789"/>
    </ligand>
</feature>
<comment type="similarity">
    <text evidence="5">Belongs to the protein N5-glutamine methyltransferase family. PrmC subfamily.</text>
</comment>
<dbReference type="NCBIfam" id="TIGR03534">
    <property type="entry name" value="RF_mod_PrmC"/>
    <property type="match status" value="1"/>
</dbReference>
<dbReference type="CDD" id="cd02440">
    <property type="entry name" value="AdoMet_MTases"/>
    <property type="match status" value="1"/>
</dbReference>
<dbReference type="InterPro" id="IPR029063">
    <property type="entry name" value="SAM-dependent_MTases_sf"/>
</dbReference>
<reference evidence="8 9" key="1">
    <citation type="submission" date="2019-07" db="EMBL/GenBank/DDBJ databases">
        <title>Genomic Encyclopedia of Archaeal and Bacterial Type Strains, Phase II (KMG-II): from individual species to whole genera.</title>
        <authorList>
            <person name="Goeker M."/>
        </authorList>
    </citation>
    <scope>NUCLEOTIDE SEQUENCE [LARGE SCALE GENOMIC DNA]</scope>
    <source>
        <strain evidence="8 9">ATCC BAA-252</strain>
    </source>
</reference>
<dbReference type="Pfam" id="PF17827">
    <property type="entry name" value="PrmC_N"/>
    <property type="match status" value="1"/>
</dbReference>
<evidence type="ECO:0000256" key="3">
    <source>
        <dbReference type="ARBA" id="ARBA00022691"/>
    </source>
</evidence>
<evidence type="ECO:0000256" key="5">
    <source>
        <dbReference type="HAMAP-Rule" id="MF_02126"/>
    </source>
</evidence>
<dbReference type="Pfam" id="PF05175">
    <property type="entry name" value="MTS"/>
    <property type="match status" value="1"/>
</dbReference>
<evidence type="ECO:0000313" key="9">
    <source>
        <dbReference type="Proteomes" id="UP000320593"/>
    </source>
</evidence>
<accession>A0A562SEW7</accession>
<dbReference type="HAMAP" id="MF_02126">
    <property type="entry name" value="RF_methyltr_PrmC"/>
    <property type="match status" value="1"/>
</dbReference>
<comment type="catalytic activity">
    <reaction evidence="4 5">
        <text>L-glutaminyl-[peptide chain release factor] + S-adenosyl-L-methionine = N(5)-methyl-L-glutaminyl-[peptide chain release factor] + S-adenosyl-L-homocysteine + H(+)</text>
        <dbReference type="Rhea" id="RHEA:42896"/>
        <dbReference type="Rhea" id="RHEA-COMP:10271"/>
        <dbReference type="Rhea" id="RHEA-COMP:10272"/>
        <dbReference type="ChEBI" id="CHEBI:15378"/>
        <dbReference type="ChEBI" id="CHEBI:30011"/>
        <dbReference type="ChEBI" id="CHEBI:57856"/>
        <dbReference type="ChEBI" id="CHEBI:59789"/>
        <dbReference type="ChEBI" id="CHEBI:61891"/>
        <dbReference type="EC" id="2.1.1.297"/>
    </reaction>
</comment>
<dbReference type="EMBL" id="VLLF01000013">
    <property type="protein sequence ID" value="TWI79881.1"/>
    <property type="molecule type" value="Genomic_DNA"/>
</dbReference>
<keyword evidence="9" id="KW-1185">Reference proteome</keyword>
<evidence type="ECO:0000313" key="8">
    <source>
        <dbReference type="EMBL" id="TWI79881.1"/>
    </source>
</evidence>
<dbReference type="InterPro" id="IPR040758">
    <property type="entry name" value="PrmC_N"/>
</dbReference>
<dbReference type="InterPro" id="IPR007848">
    <property type="entry name" value="Small_mtfrase_dom"/>
</dbReference>
<dbReference type="EC" id="2.1.1.297" evidence="5"/>
<comment type="caution">
    <text evidence="8">The sequence shown here is derived from an EMBL/GenBank/DDBJ whole genome shotgun (WGS) entry which is preliminary data.</text>
</comment>
<proteinExistence type="inferred from homology"/>
<feature type="binding site" evidence="5">
    <location>
        <position position="143"/>
    </location>
    <ligand>
        <name>S-adenosyl-L-methionine</name>
        <dbReference type="ChEBI" id="CHEBI:59789"/>
    </ligand>
</feature>
<feature type="binding site" evidence="5">
    <location>
        <begin position="186"/>
        <end position="189"/>
    </location>
    <ligand>
        <name>substrate</name>
    </ligand>
</feature>
<dbReference type="PANTHER" id="PTHR18895">
    <property type="entry name" value="HEMK METHYLTRANSFERASE"/>
    <property type="match status" value="1"/>
</dbReference>
<gene>
    <name evidence="5" type="primary">prmC</name>
    <name evidence="8" type="ORF">JM93_04228</name>
</gene>
<dbReference type="InterPro" id="IPR002052">
    <property type="entry name" value="DNA_methylase_N6_adenine_CS"/>
</dbReference>
<dbReference type="GO" id="GO:0102559">
    <property type="term" value="F:peptide chain release factor N(5)-glutamine methyltransferase activity"/>
    <property type="evidence" value="ECO:0007669"/>
    <property type="project" value="UniProtKB-EC"/>
</dbReference>
<organism evidence="8 9">
    <name type="scientific">Roseibium hamelinense</name>
    <dbReference type="NCBI Taxonomy" id="150831"/>
    <lineage>
        <taxon>Bacteria</taxon>
        <taxon>Pseudomonadati</taxon>
        <taxon>Pseudomonadota</taxon>
        <taxon>Alphaproteobacteria</taxon>
        <taxon>Hyphomicrobiales</taxon>
        <taxon>Stappiaceae</taxon>
        <taxon>Roseibium</taxon>
    </lineage>
</organism>
<feature type="binding site" evidence="5">
    <location>
        <begin position="120"/>
        <end position="124"/>
    </location>
    <ligand>
        <name>S-adenosyl-L-methionine</name>
        <dbReference type="ChEBI" id="CHEBI:59789"/>
    </ligand>
</feature>
<evidence type="ECO:0000259" key="6">
    <source>
        <dbReference type="Pfam" id="PF05175"/>
    </source>
</evidence>
<evidence type="ECO:0000256" key="4">
    <source>
        <dbReference type="ARBA" id="ARBA00048391"/>
    </source>
</evidence>
<dbReference type="Gene3D" id="3.40.50.150">
    <property type="entry name" value="Vaccinia Virus protein VP39"/>
    <property type="match status" value="1"/>
</dbReference>
<dbReference type="AlphaFoldDB" id="A0A562SEW7"/>
<keyword evidence="2 5" id="KW-0808">Transferase</keyword>
<dbReference type="PRINTS" id="PR00507">
    <property type="entry name" value="N12N6MTFRASE"/>
</dbReference>
<dbReference type="PROSITE" id="PS00092">
    <property type="entry name" value="N6_MTASE"/>
    <property type="match status" value="1"/>
</dbReference>